<keyword evidence="2" id="KW-1185">Reference proteome</keyword>
<dbReference type="PANTHER" id="PTHR34835:SF90">
    <property type="entry name" value="AMINOTRANSFERASE-LIKE PLANT MOBILE DOMAIN-CONTAINING PROTEIN"/>
    <property type="match status" value="1"/>
</dbReference>
<dbReference type="PANTHER" id="PTHR34835">
    <property type="entry name" value="OS07G0283600 PROTEIN-RELATED"/>
    <property type="match status" value="1"/>
</dbReference>
<gene>
    <name evidence="1" type="ORF">CEURO_LOCUS509</name>
</gene>
<evidence type="ECO:0000313" key="1">
    <source>
        <dbReference type="EMBL" id="CAH9053477.1"/>
    </source>
</evidence>
<dbReference type="Gene3D" id="3.40.395.10">
    <property type="entry name" value="Adenoviral Proteinase, Chain A"/>
    <property type="match status" value="1"/>
</dbReference>
<reference evidence="1" key="1">
    <citation type="submission" date="2022-07" db="EMBL/GenBank/DDBJ databases">
        <authorList>
            <person name="Macas J."/>
            <person name="Novak P."/>
            <person name="Neumann P."/>
        </authorList>
    </citation>
    <scope>NUCLEOTIDE SEQUENCE</scope>
</reference>
<dbReference type="OrthoDB" id="1306312at2759"/>
<comment type="caution">
    <text evidence="1">The sequence shown here is derived from an EMBL/GenBank/DDBJ whole genome shotgun (WGS) entry which is preliminary data.</text>
</comment>
<sequence length="903" mass="102273">MERRHTRSCAKKAEGTTERMNCEVMNIPGAGAGSGGGDVDFGTCTDEGIGVQNLVPEGTEEHAGASKVELLVQKVANLNKRKRIGKEKDYEKDMDCGTDSDDDFVSTKEDRKVLRRCDASNIDVSRKRVMETELNVLQTRSSPRLLVRAIKAMNNAQKKAVQEIGFGGLLNLEISQLPSKMAFWVVENFNPRNCTLRLQEGHNVHISDEDVARVFGLPMGATQIVPQENHEPCNILKEWRAMFKKGGRKITPADISDAMLLCEEGDIWFVRHFVVLVVTVIFDSGANGYAHPLIMNNLENESKIKGLNWCRYVISCLIENKLSWEKNKKTAFNGPLLFLMMVYVDRVVLYQRTIERKLPVIIGWNAHMLRERENAEIEAGGFGSGYVDDPLQLIGSDDSGIGDDEPKVHVRMFAEKSSCIAELVNDIITIANEDPACIMEKESMNKLQEAGEKLIAFAKKKDTTQQQMENDAISEEHGGNGVEIDDDVFWSHPTTLAILEKAEKNGVKVGMTNKNTSPLPSFSIGLTQQERDADLERQRPKEMGGPLNTNKEGFEDRVCTEEDETEEVHIGKEEGAYRLALVLRGNVQNNVDITATREKRQQKMAEVLKSPYLLRAIDHVQMCTSMEKSVMAWLLNSEQCGKEQILFKYEEFEVTMKEMWSLRENQHISAYVLDVWSTMLNARECLRSSDSPCRIFARTIDCVHSFVGEPTPKKDRPHIFNAAVEFGLAALSAEITIDHVELFFFPIMKPRHCYVICFNLMTQQWEILDASMSTLKVADKYGQKPSIVKDMFVHYITVNGLGKKVKGLKKAKVNKVLMNWHHENNEFEYGVLTMRLMETYMGQGTKGWDTGMKKGDKKIIDALRVKYCAVILSAECNEMKKKNEEEVMEYAKVKKLNKWKTKK</sequence>
<evidence type="ECO:0008006" key="3">
    <source>
        <dbReference type="Google" id="ProtNLM"/>
    </source>
</evidence>
<evidence type="ECO:0000313" key="2">
    <source>
        <dbReference type="Proteomes" id="UP001152484"/>
    </source>
</evidence>
<dbReference type="SUPFAM" id="SSF54001">
    <property type="entry name" value="Cysteine proteinases"/>
    <property type="match status" value="1"/>
</dbReference>
<dbReference type="InterPro" id="IPR038765">
    <property type="entry name" value="Papain-like_cys_pep_sf"/>
</dbReference>
<dbReference type="AlphaFoldDB" id="A0A9P0YGL2"/>
<dbReference type="EMBL" id="CAMAPE010000002">
    <property type="protein sequence ID" value="CAH9053477.1"/>
    <property type="molecule type" value="Genomic_DNA"/>
</dbReference>
<organism evidence="1 2">
    <name type="scientific">Cuscuta europaea</name>
    <name type="common">European dodder</name>
    <dbReference type="NCBI Taxonomy" id="41803"/>
    <lineage>
        <taxon>Eukaryota</taxon>
        <taxon>Viridiplantae</taxon>
        <taxon>Streptophyta</taxon>
        <taxon>Embryophyta</taxon>
        <taxon>Tracheophyta</taxon>
        <taxon>Spermatophyta</taxon>
        <taxon>Magnoliopsida</taxon>
        <taxon>eudicotyledons</taxon>
        <taxon>Gunneridae</taxon>
        <taxon>Pentapetalae</taxon>
        <taxon>asterids</taxon>
        <taxon>lamiids</taxon>
        <taxon>Solanales</taxon>
        <taxon>Convolvulaceae</taxon>
        <taxon>Cuscuteae</taxon>
        <taxon>Cuscuta</taxon>
        <taxon>Cuscuta subgen. Cuscuta</taxon>
    </lineage>
</organism>
<proteinExistence type="predicted"/>
<accession>A0A9P0YGL2</accession>
<name>A0A9P0YGL2_CUSEU</name>
<dbReference type="Proteomes" id="UP001152484">
    <property type="component" value="Unassembled WGS sequence"/>
</dbReference>
<protein>
    <recommendedName>
        <fullName evidence="3">Ubiquitin-like protease family profile domain-containing protein</fullName>
    </recommendedName>
</protein>